<evidence type="ECO:0000256" key="1">
    <source>
        <dbReference type="SAM" id="MobiDB-lite"/>
    </source>
</evidence>
<sequence length="277" mass="31390">MTAETLYHVMRRTTDHHIYDGDSNVEIRSIWRTYGEAREAAERDLLDEWSEDFFVEYEVNEDEYDDFMIQAVCPEGEEMEVYVEKHSVSSKTSATDNGSGTLTKPTMNSNDLLKSSGKLDKVYVISSAEDGARLTDFDNQIVYASLLEANREAQRVLKHIIENYQPEWYLEDDGRELGEPDIEENNKDSDSEFYYGKAQFQEEGDMVEVVVKAAEMRWGGGVLDDNEAEKEEAGKEVVGKKVVEKKKETVIGQKRGPVKAIIAGKGKGQGKKRKTST</sequence>
<dbReference type="VEuPathDB" id="FungiDB:TREMEDRAFT_59037"/>
<name>A0A4Q1BWM2_TREME</name>
<keyword evidence="3" id="KW-1185">Reference proteome</keyword>
<comment type="caution">
    <text evidence="2">The sequence shown here is derived from an EMBL/GenBank/DDBJ whole genome shotgun (WGS) entry which is preliminary data.</text>
</comment>
<organism evidence="2 3">
    <name type="scientific">Tremella mesenterica</name>
    <name type="common">Jelly fungus</name>
    <dbReference type="NCBI Taxonomy" id="5217"/>
    <lineage>
        <taxon>Eukaryota</taxon>
        <taxon>Fungi</taxon>
        <taxon>Dikarya</taxon>
        <taxon>Basidiomycota</taxon>
        <taxon>Agaricomycotina</taxon>
        <taxon>Tremellomycetes</taxon>
        <taxon>Tremellales</taxon>
        <taxon>Tremellaceae</taxon>
        <taxon>Tremella</taxon>
    </lineage>
</organism>
<dbReference type="AlphaFoldDB" id="A0A4Q1BWM2"/>
<accession>A0A4Q1BWM2</accession>
<dbReference type="InParanoid" id="A0A4Q1BWM2"/>
<gene>
    <name evidence="2" type="ORF">M231_00129</name>
</gene>
<dbReference type="EMBL" id="SDIL01000001">
    <property type="protein sequence ID" value="RXK42575.1"/>
    <property type="molecule type" value="Genomic_DNA"/>
</dbReference>
<protein>
    <submittedName>
        <fullName evidence="2">Uncharacterized protein</fullName>
    </submittedName>
</protein>
<dbReference type="Proteomes" id="UP000289152">
    <property type="component" value="Unassembled WGS sequence"/>
</dbReference>
<proteinExistence type="predicted"/>
<reference evidence="2 3" key="1">
    <citation type="submission" date="2016-06" db="EMBL/GenBank/DDBJ databases">
        <title>Evolution of pathogenesis and genome organization in the Tremellales.</title>
        <authorList>
            <person name="Cuomo C."/>
            <person name="Litvintseva A."/>
            <person name="Heitman J."/>
            <person name="Chen Y."/>
            <person name="Sun S."/>
            <person name="Springer D."/>
            <person name="Dromer F."/>
            <person name="Young S."/>
            <person name="Zeng Q."/>
            <person name="Chapman S."/>
            <person name="Gujja S."/>
            <person name="Saif S."/>
            <person name="Birren B."/>
        </authorList>
    </citation>
    <scope>NUCLEOTIDE SEQUENCE [LARGE SCALE GENOMIC DNA]</scope>
    <source>
        <strain evidence="2 3">ATCC 28783</strain>
    </source>
</reference>
<feature type="region of interest" description="Disordered" evidence="1">
    <location>
        <begin position="88"/>
        <end position="109"/>
    </location>
</feature>
<evidence type="ECO:0000313" key="2">
    <source>
        <dbReference type="EMBL" id="RXK42575.1"/>
    </source>
</evidence>
<dbReference type="OrthoDB" id="3250281at2759"/>
<evidence type="ECO:0000313" key="3">
    <source>
        <dbReference type="Proteomes" id="UP000289152"/>
    </source>
</evidence>
<feature type="compositionally biased region" description="Polar residues" evidence="1">
    <location>
        <begin position="89"/>
        <end position="109"/>
    </location>
</feature>